<dbReference type="RefSeq" id="WP_278017240.1">
    <property type="nucleotide sequence ID" value="NZ_CP121106.1"/>
</dbReference>
<name>A0ABY8FWD6_9SPHN</name>
<dbReference type="Gene3D" id="3.40.50.10330">
    <property type="entry name" value="Probable inorganic polyphosphate/atp-NAD kinase, domain 1"/>
    <property type="match status" value="1"/>
</dbReference>
<accession>A0ABY8FWD6</accession>
<dbReference type="InterPro" id="IPR017438">
    <property type="entry name" value="ATP-NAD_kinase_N"/>
</dbReference>
<dbReference type="InterPro" id="IPR016064">
    <property type="entry name" value="NAD/diacylglycerol_kinase_sf"/>
</dbReference>
<keyword evidence="2" id="KW-0418">Kinase</keyword>
<evidence type="ECO:0000259" key="1">
    <source>
        <dbReference type="PROSITE" id="PS50146"/>
    </source>
</evidence>
<dbReference type="InterPro" id="IPR001206">
    <property type="entry name" value="Diacylglycerol_kinase_cat_dom"/>
</dbReference>
<reference evidence="2 3" key="1">
    <citation type="submission" date="2023-03" db="EMBL/GenBank/DDBJ databases">
        <title>Altererythrobacter sp. CAU 1644 isolated from sand.</title>
        <authorList>
            <person name="Kim W."/>
        </authorList>
    </citation>
    <scope>NUCLEOTIDE SEQUENCE [LARGE SCALE GENOMIC DNA]</scope>
    <source>
        <strain evidence="2 3">CAU 1644</strain>
    </source>
</reference>
<organism evidence="2 3">
    <name type="scientific">Altererythrobacter arenosus</name>
    <dbReference type="NCBI Taxonomy" id="3032592"/>
    <lineage>
        <taxon>Bacteria</taxon>
        <taxon>Pseudomonadati</taxon>
        <taxon>Pseudomonadota</taxon>
        <taxon>Alphaproteobacteria</taxon>
        <taxon>Sphingomonadales</taxon>
        <taxon>Erythrobacteraceae</taxon>
        <taxon>Altererythrobacter</taxon>
    </lineage>
</organism>
<proteinExistence type="predicted"/>
<keyword evidence="2" id="KW-0808">Transferase</keyword>
<sequence>MSAALPNDVAAVHAMPRSDAPRVGVIANPRSHRNKGKEQLRERGENVRVAIPRDHDALVEELDRFKRDGIELLVISGGDGTVRDVLTAGLRVFAADWPVVAVLPKGKTNALTVDLDAPTPWTLDEAIAAYRKGRRIKRHPLSIAPAGKPDQAMLGFILGAGAFTLGIDKGQDAHRWGAFDSLAVAVTIVWGIAGTLAGSRRNAWRQGAEMEILLGPDRTPLPHSGEGDPKRRQVLLASTLERFPVGIKPFGNHTRGLKLGVLDQVKRRTTLRLPFILMGTKFDAMERKGFFQCAVESFQLTLADAFILDGEAYPGGTFDVTQGPEITFVTP</sequence>
<protein>
    <submittedName>
        <fullName evidence="2">Diacylglycerol kinase family protein</fullName>
    </submittedName>
</protein>
<dbReference type="GO" id="GO:0016301">
    <property type="term" value="F:kinase activity"/>
    <property type="evidence" value="ECO:0007669"/>
    <property type="project" value="UniProtKB-KW"/>
</dbReference>
<gene>
    <name evidence="2" type="ORF">P7228_05655</name>
</gene>
<evidence type="ECO:0000313" key="2">
    <source>
        <dbReference type="EMBL" id="WFL78550.1"/>
    </source>
</evidence>
<dbReference type="Proteomes" id="UP001215827">
    <property type="component" value="Chromosome"/>
</dbReference>
<dbReference type="Pfam" id="PF00781">
    <property type="entry name" value="DAGK_cat"/>
    <property type="match status" value="1"/>
</dbReference>
<feature type="domain" description="DAGKc" evidence="1">
    <location>
        <begin position="18"/>
        <end position="150"/>
    </location>
</feature>
<dbReference type="EMBL" id="CP121106">
    <property type="protein sequence ID" value="WFL78550.1"/>
    <property type="molecule type" value="Genomic_DNA"/>
</dbReference>
<dbReference type="SUPFAM" id="SSF111331">
    <property type="entry name" value="NAD kinase/diacylglycerol kinase-like"/>
    <property type="match status" value="1"/>
</dbReference>
<evidence type="ECO:0000313" key="3">
    <source>
        <dbReference type="Proteomes" id="UP001215827"/>
    </source>
</evidence>
<keyword evidence="3" id="KW-1185">Reference proteome</keyword>
<dbReference type="SMART" id="SM00046">
    <property type="entry name" value="DAGKc"/>
    <property type="match status" value="1"/>
</dbReference>
<dbReference type="PROSITE" id="PS50146">
    <property type="entry name" value="DAGK"/>
    <property type="match status" value="1"/>
</dbReference>